<sequence length="241" mass="26507">MGDGAPWEEPLVLLPGMSCSRRLWEGVEDELRSASGHSEILAEPLRGATLEECVSGLLRRLPDRFALAGLSLGGIVAMAMARTAPERISRLCLMSTNSHAPTPAQVEFWRDSSHRLAAGRTARDLQRDLLPVLLSDGARTEELDSSVLQMADEVGDRELADQLALQESRVDERAGLTRVEVPTRIIAGELDALCPVSRHEEMHELIPGSRLAVLPKRGHLTPMEDPAAVAEQIDDWMREIR</sequence>
<evidence type="ECO:0000313" key="2">
    <source>
        <dbReference type="EMBL" id="GHD00076.1"/>
    </source>
</evidence>
<proteinExistence type="predicted"/>
<dbReference type="SUPFAM" id="SSF53474">
    <property type="entry name" value="alpha/beta-Hydrolases"/>
    <property type="match status" value="1"/>
</dbReference>
<dbReference type="PANTHER" id="PTHR43433:SF4">
    <property type="entry name" value="NON-HEME CHLOROPEROXIDASE-RELATED"/>
    <property type="match status" value="1"/>
</dbReference>
<dbReference type="PRINTS" id="PR00111">
    <property type="entry name" value="ABHYDROLASE"/>
</dbReference>
<dbReference type="Proteomes" id="UP000642819">
    <property type="component" value="Unassembled WGS sequence"/>
</dbReference>
<dbReference type="Gene3D" id="3.40.50.1820">
    <property type="entry name" value="alpha/beta hydrolase"/>
    <property type="match status" value="1"/>
</dbReference>
<evidence type="ECO:0000313" key="3">
    <source>
        <dbReference type="Proteomes" id="UP000642819"/>
    </source>
</evidence>
<organism evidence="2 3">
    <name type="scientific">Zhihengliuella salsuginis</name>
    <dbReference type="NCBI Taxonomy" id="578222"/>
    <lineage>
        <taxon>Bacteria</taxon>
        <taxon>Bacillati</taxon>
        <taxon>Actinomycetota</taxon>
        <taxon>Actinomycetes</taxon>
        <taxon>Micrococcales</taxon>
        <taxon>Micrococcaceae</taxon>
        <taxon>Zhihengliuella</taxon>
    </lineage>
</organism>
<keyword evidence="3" id="KW-1185">Reference proteome</keyword>
<gene>
    <name evidence="2" type="ORF">GCM10008096_02900</name>
</gene>
<dbReference type="Pfam" id="PF12697">
    <property type="entry name" value="Abhydrolase_6"/>
    <property type="match status" value="1"/>
</dbReference>
<dbReference type="RefSeq" id="WP_189348317.1">
    <property type="nucleotide sequence ID" value="NZ_BMXK01000001.1"/>
</dbReference>
<dbReference type="InterPro" id="IPR000073">
    <property type="entry name" value="AB_hydrolase_1"/>
</dbReference>
<comment type="caution">
    <text evidence="2">The sequence shown here is derived from an EMBL/GenBank/DDBJ whole genome shotgun (WGS) entry which is preliminary data.</text>
</comment>
<name>A0ABQ3GB57_9MICC</name>
<dbReference type="PANTHER" id="PTHR43433">
    <property type="entry name" value="HYDROLASE, ALPHA/BETA FOLD FAMILY PROTEIN"/>
    <property type="match status" value="1"/>
</dbReference>
<accession>A0ABQ3GB57</accession>
<evidence type="ECO:0000259" key="1">
    <source>
        <dbReference type="Pfam" id="PF12697"/>
    </source>
</evidence>
<feature type="domain" description="AB hydrolase-1" evidence="1">
    <location>
        <begin position="11"/>
        <end position="231"/>
    </location>
</feature>
<protein>
    <submittedName>
        <fullName evidence="2">Alpha/beta hydrolase fold protein</fullName>
    </submittedName>
</protein>
<dbReference type="InterPro" id="IPR029058">
    <property type="entry name" value="AB_hydrolase_fold"/>
</dbReference>
<dbReference type="InterPro" id="IPR050471">
    <property type="entry name" value="AB_hydrolase"/>
</dbReference>
<dbReference type="GO" id="GO:0016787">
    <property type="term" value="F:hydrolase activity"/>
    <property type="evidence" value="ECO:0007669"/>
    <property type="project" value="UniProtKB-KW"/>
</dbReference>
<keyword evidence="2" id="KW-0378">Hydrolase</keyword>
<reference evidence="3" key="1">
    <citation type="journal article" date="2019" name="Int. J. Syst. Evol. Microbiol.">
        <title>The Global Catalogue of Microorganisms (GCM) 10K type strain sequencing project: providing services to taxonomists for standard genome sequencing and annotation.</title>
        <authorList>
            <consortium name="The Broad Institute Genomics Platform"/>
            <consortium name="The Broad Institute Genome Sequencing Center for Infectious Disease"/>
            <person name="Wu L."/>
            <person name="Ma J."/>
        </authorList>
    </citation>
    <scope>NUCLEOTIDE SEQUENCE [LARGE SCALE GENOMIC DNA]</scope>
    <source>
        <strain evidence="3">KCTC 19466</strain>
    </source>
</reference>
<dbReference type="EMBL" id="BMXK01000001">
    <property type="protein sequence ID" value="GHD00076.1"/>
    <property type="molecule type" value="Genomic_DNA"/>
</dbReference>